<evidence type="ECO:0000313" key="2">
    <source>
        <dbReference type="EMBL" id="MFC4982474.1"/>
    </source>
</evidence>
<protein>
    <submittedName>
        <fullName evidence="2">Alpha/beta fold hydrolase</fullName>
    </submittedName>
</protein>
<dbReference type="SUPFAM" id="SSF53474">
    <property type="entry name" value="alpha/beta-Hydrolases"/>
    <property type="match status" value="1"/>
</dbReference>
<accession>A0ABV9VI06</accession>
<dbReference type="GeneID" id="31235781"/>
<dbReference type="GO" id="GO:0016787">
    <property type="term" value="F:hydrolase activity"/>
    <property type="evidence" value="ECO:0007669"/>
    <property type="project" value="UniProtKB-KW"/>
</dbReference>
<dbReference type="RefSeq" id="WP_051709842.1">
    <property type="nucleotide sequence ID" value="NZ_JBHSJE010000011.1"/>
</dbReference>
<dbReference type="PANTHER" id="PTHR43433:SF5">
    <property type="entry name" value="AB HYDROLASE-1 DOMAIN-CONTAINING PROTEIN"/>
    <property type="match status" value="1"/>
</dbReference>
<feature type="domain" description="AB hydrolase-1" evidence="1">
    <location>
        <begin position="24"/>
        <end position="270"/>
    </location>
</feature>
<dbReference type="EMBL" id="JBHSJE010000011">
    <property type="protein sequence ID" value="MFC4982474.1"/>
    <property type="molecule type" value="Genomic_DNA"/>
</dbReference>
<keyword evidence="2" id="KW-0378">Hydrolase</keyword>
<dbReference type="PANTHER" id="PTHR43433">
    <property type="entry name" value="HYDROLASE, ALPHA/BETA FOLD FAMILY PROTEIN"/>
    <property type="match status" value="1"/>
</dbReference>
<dbReference type="Pfam" id="PF00561">
    <property type="entry name" value="Abhydrolase_1"/>
    <property type="match status" value="1"/>
</dbReference>
<name>A0ABV9VI06_STRAZ</name>
<gene>
    <name evidence="2" type="ORF">ACFPL4_29710</name>
</gene>
<evidence type="ECO:0000313" key="3">
    <source>
        <dbReference type="Proteomes" id="UP001595908"/>
    </source>
</evidence>
<dbReference type="Proteomes" id="UP001595908">
    <property type="component" value="Unassembled WGS sequence"/>
</dbReference>
<dbReference type="Gene3D" id="3.40.50.1820">
    <property type="entry name" value="alpha/beta hydrolase"/>
    <property type="match status" value="1"/>
</dbReference>
<dbReference type="InterPro" id="IPR000073">
    <property type="entry name" value="AB_hydrolase_1"/>
</dbReference>
<sequence length="303" mass="32662">MYHFIDAAPGVRLWAEERGSATAPPLLLVMGAQTSGLGWPDELVDALAEHHRVIRYDHRDTGRSTWAFDQQPYAVTDLAEDAITVLDGLGVDRAHVVGMSLGGMLTQLLVADHPDRLLSATLIGTSALSTTPYVRPDGTHVPPEELPGIAPHVLEIWARPAEERGPEGELDARVAHWRALAGDQLPFDAEGARALERKIIEHTGHHASSTAHGRADTSGMLRTEELAKTEVPTLVISAPAEPVFPPPHPQHLAQVIRGARTVEIPGMGHALPREVLAPLTAAILDHTSVLDAPQDDDAVRGRR</sequence>
<organism evidence="2 3">
    <name type="scientific">Streptomyces atroolivaceus</name>
    <dbReference type="NCBI Taxonomy" id="66869"/>
    <lineage>
        <taxon>Bacteria</taxon>
        <taxon>Bacillati</taxon>
        <taxon>Actinomycetota</taxon>
        <taxon>Actinomycetes</taxon>
        <taxon>Kitasatosporales</taxon>
        <taxon>Streptomycetaceae</taxon>
        <taxon>Streptomyces</taxon>
    </lineage>
</organism>
<proteinExistence type="predicted"/>
<dbReference type="InterPro" id="IPR029058">
    <property type="entry name" value="AB_hydrolase_fold"/>
</dbReference>
<reference evidence="3" key="1">
    <citation type="journal article" date="2019" name="Int. J. Syst. Evol. Microbiol.">
        <title>The Global Catalogue of Microorganisms (GCM) 10K type strain sequencing project: providing services to taxonomists for standard genome sequencing and annotation.</title>
        <authorList>
            <consortium name="The Broad Institute Genomics Platform"/>
            <consortium name="The Broad Institute Genome Sequencing Center for Infectious Disease"/>
            <person name="Wu L."/>
            <person name="Ma J."/>
        </authorList>
    </citation>
    <scope>NUCLEOTIDE SEQUENCE [LARGE SCALE GENOMIC DNA]</scope>
    <source>
        <strain evidence="3">ICMP 257</strain>
    </source>
</reference>
<keyword evidence="3" id="KW-1185">Reference proteome</keyword>
<evidence type="ECO:0000259" key="1">
    <source>
        <dbReference type="Pfam" id="PF00561"/>
    </source>
</evidence>
<dbReference type="InterPro" id="IPR050471">
    <property type="entry name" value="AB_hydrolase"/>
</dbReference>
<comment type="caution">
    <text evidence="2">The sequence shown here is derived from an EMBL/GenBank/DDBJ whole genome shotgun (WGS) entry which is preliminary data.</text>
</comment>